<proteinExistence type="predicted"/>
<geneLocation type="mitochondrion" evidence="1"/>
<accession>A0A1Y0AZX4</accession>
<name>A0A1Y0AZX4_9LAMI</name>
<dbReference type="EMBL" id="KY774314">
    <property type="protein sequence ID" value="ART30700.1"/>
    <property type="molecule type" value="Genomic_DNA"/>
</dbReference>
<organism evidence="1">
    <name type="scientific">Utricularia reniformis</name>
    <dbReference type="NCBI Taxonomy" id="192314"/>
    <lineage>
        <taxon>Eukaryota</taxon>
        <taxon>Viridiplantae</taxon>
        <taxon>Streptophyta</taxon>
        <taxon>Embryophyta</taxon>
        <taxon>Tracheophyta</taxon>
        <taxon>Spermatophyta</taxon>
        <taxon>Magnoliopsida</taxon>
        <taxon>eudicotyledons</taxon>
        <taxon>Gunneridae</taxon>
        <taxon>Pentapetalae</taxon>
        <taxon>asterids</taxon>
        <taxon>lamiids</taxon>
        <taxon>Lamiales</taxon>
        <taxon>Lentibulariaceae</taxon>
        <taxon>Utricularia</taxon>
    </lineage>
</organism>
<reference evidence="1" key="1">
    <citation type="submission" date="2017-03" db="EMBL/GenBank/DDBJ databases">
        <title>The mitochondrial genome of the carnivorous plant Utricularia reniformis (Lentibulariaceae): structure, comparative analysis and evolutionary landmarks.</title>
        <authorList>
            <person name="Silva S.R."/>
            <person name="Alvarenga D.O."/>
            <person name="Michael T.P."/>
            <person name="Miranda V.F.O."/>
            <person name="Varani A.M."/>
        </authorList>
    </citation>
    <scope>NUCLEOTIDE SEQUENCE</scope>
</reference>
<gene>
    <name evidence="1" type="ORF">AEK19_MT0437</name>
</gene>
<dbReference type="AlphaFoldDB" id="A0A1Y0AZX4"/>
<evidence type="ECO:0000313" key="1">
    <source>
        <dbReference type="EMBL" id="ART30700.1"/>
    </source>
</evidence>
<sequence>MLLQRSMPDLSILYFKLYIRYSNIRSIKAINSEAKPVEAGCNSALV</sequence>
<protein>
    <submittedName>
        <fullName evidence="1">Uncharacterized protein</fullName>
    </submittedName>
</protein>
<keyword evidence="1" id="KW-0496">Mitochondrion</keyword>